<dbReference type="InterPro" id="IPR004307">
    <property type="entry name" value="TspO_MBR"/>
</dbReference>
<evidence type="ECO:0000256" key="1">
    <source>
        <dbReference type="ARBA" id="ARBA00004141"/>
    </source>
</evidence>
<comment type="similarity">
    <text evidence="2">Belongs to the TspO/BZRP family.</text>
</comment>
<dbReference type="FunFam" id="1.20.1260.100:FF:000001">
    <property type="entry name" value="translocator protein 2"/>
    <property type="match status" value="1"/>
</dbReference>
<accession>A0A378UY87</accession>
<evidence type="ECO:0000256" key="4">
    <source>
        <dbReference type="ARBA" id="ARBA00022989"/>
    </source>
</evidence>
<dbReference type="InterPro" id="IPR038330">
    <property type="entry name" value="TspO/MBR-related_sf"/>
</dbReference>
<dbReference type="PANTHER" id="PTHR10057:SF0">
    <property type="entry name" value="TRANSLOCATOR PROTEIN"/>
    <property type="match status" value="1"/>
</dbReference>
<keyword evidence="4" id="KW-1133">Transmembrane helix</keyword>
<evidence type="ECO:0000313" key="6">
    <source>
        <dbReference type="EMBL" id="STZ88960.1"/>
    </source>
</evidence>
<dbReference type="Gene3D" id="1.20.1260.100">
    <property type="entry name" value="TspO/MBR protein"/>
    <property type="match status" value="1"/>
</dbReference>
<dbReference type="PANTHER" id="PTHR10057">
    <property type="entry name" value="PERIPHERAL-TYPE BENZODIAZEPINE RECEPTOR"/>
    <property type="match status" value="1"/>
</dbReference>
<keyword evidence="3" id="KW-0812">Transmembrane</keyword>
<evidence type="ECO:0000256" key="5">
    <source>
        <dbReference type="ARBA" id="ARBA00023136"/>
    </source>
</evidence>
<proteinExistence type="inferred from homology"/>
<sequence length="194" mass="20939">MPGDRAGCPCLWRRHVLADFVKIFDAGVFGYVDAMRPITLAKTATAALTTALVGGLASRPAQSTWYESLRKPSFQPPRQAFPIVWPILYTGIAVVSARTIDRLRADGRDDQARAYTAALAGNLAVNAAWSWVFFSQRRLGAAAVTAAALTASSADLTRRAVQAQGAPGAVLTPYPLWCAFATALSTRIWMLNRK</sequence>
<gene>
    <name evidence="6" type="ORF">NCTC1542_03748</name>
</gene>
<comment type="subcellular location">
    <subcellularLocation>
        <location evidence="1">Membrane</location>
        <topology evidence="1">Multi-pass membrane protein</topology>
    </subcellularLocation>
</comment>
<dbReference type="GO" id="GO:0033013">
    <property type="term" value="P:tetrapyrrole metabolic process"/>
    <property type="evidence" value="ECO:0007669"/>
    <property type="project" value="UniProtKB-ARBA"/>
</dbReference>
<evidence type="ECO:0000256" key="3">
    <source>
        <dbReference type="ARBA" id="ARBA00022692"/>
    </source>
</evidence>
<name>A0A378UY87_MYCFO</name>
<dbReference type="Proteomes" id="UP000255389">
    <property type="component" value="Unassembled WGS sequence"/>
</dbReference>
<dbReference type="EMBL" id="UGQY01000003">
    <property type="protein sequence ID" value="STZ88960.1"/>
    <property type="molecule type" value="Genomic_DNA"/>
</dbReference>
<organism evidence="6 7">
    <name type="scientific">Mycolicibacterium fortuitum</name>
    <name type="common">Mycobacterium fortuitum</name>
    <dbReference type="NCBI Taxonomy" id="1766"/>
    <lineage>
        <taxon>Bacteria</taxon>
        <taxon>Bacillati</taxon>
        <taxon>Actinomycetota</taxon>
        <taxon>Actinomycetes</taxon>
        <taxon>Mycobacteriales</taxon>
        <taxon>Mycobacteriaceae</taxon>
        <taxon>Mycolicibacterium</taxon>
    </lineage>
</organism>
<dbReference type="CDD" id="cd15904">
    <property type="entry name" value="TSPO_MBR"/>
    <property type="match status" value="1"/>
</dbReference>
<dbReference type="AlphaFoldDB" id="A0A378UY87"/>
<protein>
    <submittedName>
        <fullName evidence="6">Tryptophan-rich sensory protein</fullName>
    </submittedName>
</protein>
<keyword evidence="5" id="KW-0472">Membrane</keyword>
<evidence type="ECO:0000256" key="2">
    <source>
        <dbReference type="ARBA" id="ARBA00007524"/>
    </source>
</evidence>
<evidence type="ECO:0000313" key="7">
    <source>
        <dbReference type="Proteomes" id="UP000255389"/>
    </source>
</evidence>
<dbReference type="Pfam" id="PF03073">
    <property type="entry name" value="TspO_MBR"/>
    <property type="match status" value="1"/>
</dbReference>
<reference evidence="6 7" key="1">
    <citation type="submission" date="2018-06" db="EMBL/GenBank/DDBJ databases">
        <authorList>
            <consortium name="Pathogen Informatics"/>
            <person name="Doyle S."/>
        </authorList>
    </citation>
    <scope>NUCLEOTIDE SEQUENCE [LARGE SCALE GENOMIC DNA]</scope>
    <source>
        <strain evidence="6 7">NCTC1542</strain>
    </source>
</reference>
<dbReference type="GO" id="GO:0016020">
    <property type="term" value="C:membrane"/>
    <property type="evidence" value="ECO:0007669"/>
    <property type="project" value="UniProtKB-SubCell"/>
</dbReference>